<dbReference type="Gene3D" id="3.30.300.110">
    <property type="entry name" value="Met-10+ protein-like domains"/>
    <property type="match status" value="1"/>
</dbReference>
<dbReference type="InterPro" id="IPR029063">
    <property type="entry name" value="SAM-dependent_MTases_sf"/>
</dbReference>
<dbReference type="InParanoid" id="A8XVF2"/>
<keyword evidence="3" id="KW-0949">S-adenosyl-L-methionine</keyword>
<dbReference type="WormBase" id="CBG19351">
    <property type="protein sequence ID" value="CBP46869"/>
    <property type="gene ID" value="WBGene00038590"/>
</dbReference>
<evidence type="ECO:0000313" key="11">
    <source>
        <dbReference type="EMBL" id="CAP36619.2"/>
    </source>
</evidence>
<dbReference type="GeneID" id="8579607"/>
<feature type="transmembrane region" description="Helical" evidence="9">
    <location>
        <begin position="627"/>
        <end position="647"/>
    </location>
</feature>
<evidence type="ECO:0000256" key="1">
    <source>
        <dbReference type="ARBA" id="ARBA00022603"/>
    </source>
</evidence>
<evidence type="ECO:0000256" key="3">
    <source>
        <dbReference type="ARBA" id="ARBA00022691"/>
    </source>
</evidence>
<dbReference type="Gene3D" id="3.30.40.10">
    <property type="entry name" value="Zinc/RING finger domain, C3HC4 (zinc finger)"/>
    <property type="match status" value="1"/>
</dbReference>
<keyword evidence="7" id="KW-0862">Zinc</keyword>
<dbReference type="STRING" id="6238.A8XVF2"/>
<feature type="compositionally biased region" description="Basic and acidic residues" evidence="8">
    <location>
        <begin position="258"/>
        <end position="295"/>
    </location>
</feature>
<dbReference type="FunFam" id="3.30.300.110:FF:000002">
    <property type="entry name" value="tRNA wybutosine-synthesizing protein 2 homolog"/>
    <property type="match status" value="1"/>
</dbReference>
<dbReference type="SUPFAM" id="SSF53335">
    <property type="entry name" value="S-adenosyl-L-methionine-dependent methyltransferases"/>
    <property type="match status" value="1"/>
</dbReference>
<reference evidence="11 12" key="2">
    <citation type="journal article" date="2011" name="PLoS Genet.">
        <title>Caenorhabditis briggsae recombinant inbred line genotypes reveal inter-strain incompatibility and the evolution of recombination.</title>
        <authorList>
            <person name="Ross J.A."/>
            <person name="Koboldt D.C."/>
            <person name="Staisch J.E."/>
            <person name="Chamberlin H.M."/>
            <person name="Gupta B.P."/>
            <person name="Miller R.D."/>
            <person name="Baird S.E."/>
            <person name="Haag E.S."/>
        </authorList>
    </citation>
    <scope>NUCLEOTIDE SEQUENCE [LARGE SCALE GENOMIC DNA]</scope>
    <source>
        <strain evidence="11 12">AF16</strain>
    </source>
</reference>
<keyword evidence="9" id="KW-0812">Transmembrane</keyword>
<keyword evidence="9" id="KW-0472">Membrane</keyword>
<keyword evidence="6" id="KW-0863">Zinc-finger</keyword>
<evidence type="ECO:0000259" key="10">
    <source>
        <dbReference type="SMART" id="SM00744"/>
    </source>
</evidence>
<name>A8XVF2_CAEBR</name>
<dbReference type="FunCoup" id="A8XVF2">
    <property type="interactions" value="961"/>
</dbReference>
<dbReference type="CTD" id="8579607"/>
<evidence type="ECO:0000256" key="6">
    <source>
        <dbReference type="ARBA" id="ARBA00022771"/>
    </source>
</evidence>
<dbReference type="EMBL" id="HE601047">
    <property type="protein sequence ID" value="CAP36619.2"/>
    <property type="molecule type" value="Genomic_DNA"/>
</dbReference>
<dbReference type="FunFam" id="3.40.50.150:FF:000131">
    <property type="entry name" value="tRNA wybutosine-synthesizing protein 2/3/4"/>
    <property type="match status" value="1"/>
</dbReference>
<dbReference type="GO" id="GO:0031591">
    <property type="term" value="P:wybutosine biosynthetic process"/>
    <property type="evidence" value="ECO:0000318"/>
    <property type="project" value="GO_Central"/>
</dbReference>
<evidence type="ECO:0000256" key="5">
    <source>
        <dbReference type="ARBA" id="ARBA00022723"/>
    </source>
</evidence>
<dbReference type="GO" id="GO:0005737">
    <property type="term" value="C:cytoplasm"/>
    <property type="evidence" value="ECO:0000318"/>
    <property type="project" value="GO_Central"/>
</dbReference>
<reference evidence="11 12" key="1">
    <citation type="journal article" date="2003" name="PLoS Biol.">
        <title>The genome sequence of Caenorhabditis briggsae: a platform for comparative genomics.</title>
        <authorList>
            <person name="Stein L.D."/>
            <person name="Bao Z."/>
            <person name="Blasiar D."/>
            <person name="Blumenthal T."/>
            <person name="Brent M.R."/>
            <person name="Chen N."/>
            <person name="Chinwalla A."/>
            <person name="Clarke L."/>
            <person name="Clee C."/>
            <person name="Coghlan A."/>
            <person name="Coulson A."/>
            <person name="D'Eustachio P."/>
            <person name="Fitch D.H."/>
            <person name="Fulton L.A."/>
            <person name="Fulton R.E."/>
            <person name="Griffiths-Jones S."/>
            <person name="Harris T.W."/>
            <person name="Hillier L.W."/>
            <person name="Kamath R."/>
            <person name="Kuwabara P.E."/>
            <person name="Mardis E.R."/>
            <person name="Marra M.A."/>
            <person name="Miner T.L."/>
            <person name="Minx P."/>
            <person name="Mullikin J.C."/>
            <person name="Plumb R.W."/>
            <person name="Rogers J."/>
            <person name="Schein J.E."/>
            <person name="Sohrmann M."/>
            <person name="Spieth J."/>
            <person name="Stajich J.E."/>
            <person name="Wei C."/>
            <person name="Willey D."/>
            <person name="Wilson R.K."/>
            <person name="Durbin R."/>
            <person name="Waterston R.H."/>
        </authorList>
    </citation>
    <scope>NUCLEOTIDE SEQUENCE [LARGE SCALE GENOMIC DNA]</scope>
    <source>
        <strain evidence="11 12">AF16</strain>
    </source>
</reference>
<feature type="region of interest" description="Disordered" evidence="8">
    <location>
        <begin position="258"/>
        <end position="352"/>
    </location>
</feature>
<dbReference type="InterPro" id="IPR013083">
    <property type="entry name" value="Znf_RING/FYVE/PHD"/>
</dbReference>
<protein>
    <submittedName>
        <fullName evidence="11">Protein CBG19351</fullName>
    </submittedName>
</protein>
<dbReference type="SMART" id="SM00744">
    <property type="entry name" value="RINGv"/>
    <property type="match status" value="1"/>
</dbReference>
<feature type="transmembrane region" description="Helical" evidence="9">
    <location>
        <begin position="668"/>
        <end position="686"/>
    </location>
</feature>
<evidence type="ECO:0000256" key="9">
    <source>
        <dbReference type="SAM" id="Phobius"/>
    </source>
</evidence>
<evidence type="ECO:0000313" key="13">
    <source>
        <dbReference type="WormBase" id="CBG19351"/>
    </source>
</evidence>
<feature type="region of interest" description="Disordered" evidence="8">
    <location>
        <begin position="507"/>
        <end position="527"/>
    </location>
</feature>
<dbReference type="InterPro" id="IPR011016">
    <property type="entry name" value="Znf_RING-CH"/>
</dbReference>
<dbReference type="Gene3D" id="3.40.50.150">
    <property type="entry name" value="Vaccinia Virus protein VP39"/>
    <property type="match status" value="1"/>
</dbReference>
<evidence type="ECO:0000256" key="8">
    <source>
        <dbReference type="SAM" id="MobiDB-lite"/>
    </source>
</evidence>
<keyword evidence="1" id="KW-0489">Methyltransferase</keyword>
<dbReference type="RefSeq" id="XP_045096752.1">
    <property type="nucleotide sequence ID" value="XM_045238019.1"/>
</dbReference>
<dbReference type="AlphaFoldDB" id="A8XVF2"/>
<dbReference type="SUPFAM" id="SSF57850">
    <property type="entry name" value="RING/U-box"/>
    <property type="match status" value="1"/>
</dbReference>
<accession>A8XVF2</accession>
<dbReference type="KEGG" id="cbr:CBG_19351"/>
<dbReference type="InterPro" id="IPR056744">
    <property type="entry name" value="TRM5/TYW2-like_N"/>
</dbReference>
<sequence>MERTSSLRRRRAMVSSQKHRTLARCSKIKLALSKSLWDDEMQRDLPKKWEKHGDMIVFPQNTFTHINWRYIGRELWAVVAQSLNVARVGRKRQIDEERTSHVDLLHGADAWVDYVDERGIKFCYNATVRVFDNSKKAEMKRISKWACQGQTIVDMYASLGYYSLTFLVSCEAKQVVAIDWNDEILESLIRSAQVNQVDDRLLVIHGDCRRVCPHQTADRVYLGLLPSCRAHWLAACKALKPDGGIIHINEILDMNEKKKEPVKKVEPEKASSVEKKKKAVTEGKEKTSSDKENLPKKKKVLRQKTLPVLSAVQEDSKPETESTSAPPAEPSADQNPAAPEANGTSEEGVEKKKKFTRSASIVEEMENRVLPEIKVWKEYENEGWSRLTNRHQEFAMDCAQSCTRFLNNIHLSDVMYSVTVVNMIRYTSEMGTFRKMFDISDTERCPKERNMWFWSCCVANKMLQQSISSQSANHCRRTVGRGPAAGPIFLQSPFACIRKTWDSNLQQSKKRRHHNPNPKDSVQHGCSNRLPKRILDHREEFVESVRCMKAKWSDPAIVLERFVLEEKKIESKLIIQMGDVHEECLTKWVNMSHKKSCEICKSEYSQSGAQFKPFKGWTRPKFNFKNVFHLLLIVILSLLIAYVMCIMKERYFYKRVIERNMFSRPDDSGRIFLLVILGIAVLNNVYTLTKSVIFYLKQQRQIRFVNKH</sequence>
<dbReference type="InterPro" id="IPR056743">
    <property type="entry name" value="TRM5-TYW2-like_MTfase"/>
</dbReference>
<dbReference type="Pfam" id="PF02475">
    <property type="entry name" value="TRM5-TYW2_MTfase"/>
    <property type="match status" value="1"/>
</dbReference>
<keyword evidence="4" id="KW-0819">tRNA processing</keyword>
<dbReference type="GO" id="GO:0008175">
    <property type="term" value="F:tRNA methyltransferase activity"/>
    <property type="evidence" value="ECO:0000318"/>
    <property type="project" value="GO_Central"/>
</dbReference>
<evidence type="ECO:0000313" key="12">
    <source>
        <dbReference type="Proteomes" id="UP000008549"/>
    </source>
</evidence>
<dbReference type="eggNOG" id="KOG1227">
    <property type="taxonomic scope" value="Eukaryota"/>
</dbReference>
<keyword evidence="2" id="KW-0808">Transferase</keyword>
<keyword evidence="9" id="KW-1133">Transmembrane helix</keyword>
<dbReference type="CDD" id="cd02440">
    <property type="entry name" value="AdoMet_MTases"/>
    <property type="match status" value="1"/>
</dbReference>
<keyword evidence="5" id="KW-0479">Metal-binding</keyword>
<gene>
    <name evidence="11 13" type="ORF">CBG19351</name>
    <name evidence="14" type="ORF">CBG30615</name>
    <name evidence="11" type="ORF">CBG_19351</name>
</gene>
<dbReference type="WormBase" id="CBG30615">
    <property type="protein sequence ID" value="CBP43737"/>
    <property type="gene ID" value="WBGene00270669"/>
</dbReference>
<evidence type="ECO:0000313" key="14">
    <source>
        <dbReference type="WormBase" id="CBG30615"/>
    </source>
</evidence>
<evidence type="ECO:0000256" key="7">
    <source>
        <dbReference type="ARBA" id="ARBA00022833"/>
    </source>
</evidence>
<dbReference type="GO" id="GO:0030488">
    <property type="term" value="P:tRNA methylation"/>
    <property type="evidence" value="ECO:0000318"/>
    <property type="project" value="GO_Central"/>
</dbReference>
<dbReference type="GO" id="GO:0008270">
    <property type="term" value="F:zinc ion binding"/>
    <property type="evidence" value="ECO:0007669"/>
    <property type="project" value="UniProtKB-KW"/>
</dbReference>
<dbReference type="PANTHER" id="PTHR23245:SF25">
    <property type="entry name" value="TRNA WYBUTOSINE-SYNTHESIZING PROTEIN 2 HOMOLOG"/>
    <property type="match status" value="1"/>
</dbReference>
<keyword evidence="12" id="KW-1185">Reference proteome</keyword>
<dbReference type="Pfam" id="PF25133">
    <property type="entry name" value="TYW2_N_2"/>
    <property type="match status" value="1"/>
</dbReference>
<proteinExistence type="predicted"/>
<dbReference type="Proteomes" id="UP000008549">
    <property type="component" value="Unassembled WGS sequence"/>
</dbReference>
<organism evidence="11 12">
    <name type="scientific">Caenorhabditis briggsae</name>
    <dbReference type="NCBI Taxonomy" id="6238"/>
    <lineage>
        <taxon>Eukaryota</taxon>
        <taxon>Metazoa</taxon>
        <taxon>Ecdysozoa</taxon>
        <taxon>Nematoda</taxon>
        <taxon>Chromadorea</taxon>
        <taxon>Rhabditida</taxon>
        <taxon>Rhabditina</taxon>
        <taxon>Rhabditomorpha</taxon>
        <taxon>Rhabditoidea</taxon>
        <taxon>Rhabditidae</taxon>
        <taxon>Peloderinae</taxon>
        <taxon>Caenorhabditis</taxon>
    </lineage>
</organism>
<dbReference type="HOGENOM" id="CLU_389922_0_0_1"/>
<evidence type="ECO:0000256" key="2">
    <source>
        <dbReference type="ARBA" id="ARBA00022679"/>
    </source>
</evidence>
<feature type="domain" description="RING-CH-type" evidence="10">
    <location>
        <begin position="564"/>
        <end position="601"/>
    </location>
</feature>
<dbReference type="eggNOG" id="KOG1609">
    <property type="taxonomic scope" value="Eukaryota"/>
</dbReference>
<dbReference type="PANTHER" id="PTHR23245">
    <property type="entry name" value="TRNA METHYLTRANSFERASE"/>
    <property type="match status" value="1"/>
</dbReference>
<evidence type="ECO:0000256" key="4">
    <source>
        <dbReference type="ARBA" id="ARBA00022694"/>
    </source>
</evidence>